<accession>A0A0A6P3V7</accession>
<evidence type="ECO:0000259" key="1">
    <source>
        <dbReference type="Pfam" id="PF18480"/>
    </source>
</evidence>
<keyword evidence="3" id="KW-1185">Reference proteome</keyword>
<dbReference type="SUPFAM" id="SSF88723">
    <property type="entry name" value="PIN domain-like"/>
    <property type="match status" value="1"/>
</dbReference>
<feature type="domain" description="DUF5615" evidence="1">
    <location>
        <begin position="3"/>
        <end position="107"/>
    </location>
</feature>
<dbReference type="Proteomes" id="UP000030428">
    <property type="component" value="Unassembled WGS sequence"/>
</dbReference>
<dbReference type="InterPro" id="IPR041049">
    <property type="entry name" value="DUF5615"/>
</dbReference>
<evidence type="ECO:0000313" key="2">
    <source>
        <dbReference type="EMBL" id="KHD05024.2"/>
    </source>
</evidence>
<name>A0A0A6P3V7_9GAMM</name>
<dbReference type="AlphaFoldDB" id="A0A0A6P3V7"/>
<evidence type="ECO:0000313" key="3">
    <source>
        <dbReference type="Proteomes" id="UP000030428"/>
    </source>
</evidence>
<protein>
    <submittedName>
        <fullName evidence="2">Toxin-antitoxin system, toxin component, PIN family protein</fullName>
    </submittedName>
</protein>
<organism evidence="2 3">
    <name type="scientific">Candidatus Thiomargarita nelsonii</name>
    <dbReference type="NCBI Taxonomy" id="1003181"/>
    <lineage>
        <taxon>Bacteria</taxon>
        <taxon>Pseudomonadati</taxon>
        <taxon>Pseudomonadota</taxon>
        <taxon>Gammaproteobacteria</taxon>
        <taxon>Thiotrichales</taxon>
        <taxon>Thiotrichaceae</taxon>
        <taxon>Thiomargarita</taxon>
    </lineage>
</organism>
<comment type="caution">
    <text evidence="2">The sequence shown here is derived from an EMBL/GenBank/DDBJ whole genome shotgun (WGS) entry which is preliminary data.</text>
</comment>
<sequence>MIKVLLDTCVWGGVYNALISLGYDVVWSGLWETDPGDAKILDLAYQQQRVLITLDKDFGELAVLHSLPHCGIVRLVNLSSTQQVKACTQILTTHRSELEAACIMTVEHGRVRIRLND</sequence>
<proteinExistence type="predicted"/>
<dbReference type="EMBL" id="JSZA02000072">
    <property type="protein sequence ID" value="KHD05024.2"/>
    <property type="molecule type" value="Genomic_DNA"/>
</dbReference>
<dbReference type="InterPro" id="IPR029060">
    <property type="entry name" value="PIN-like_dom_sf"/>
</dbReference>
<gene>
    <name evidence="2" type="ORF">PN36_18420</name>
</gene>
<reference evidence="2 3" key="1">
    <citation type="journal article" date="2016" name="Front. Microbiol.">
        <title>Single-Cell (Meta-)Genomics of a Dimorphic Candidatus Thiomargarita nelsonii Reveals Genomic Plasticity.</title>
        <authorList>
            <person name="Flood B.E."/>
            <person name="Fliss P."/>
            <person name="Jones D.S."/>
            <person name="Dick G.J."/>
            <person name="Jain S."/>
            <person name="Kaster A.K."/>
            <person name="Winkel M."/>
            <person name="Mussmann M."/>
            <person name="Bailey J."/>
        </authorList>
    </citation>
    <scope>NUCLEOTIDE SEQUENCE [LARGE SCALE GENOMIC DNA]</scope>
    <source>
        <strain evidence="2">Hydrate Ridge</strain>
    </source>
</reference>
<dbReference type="Pfam" id="PF18480">
    <property type="entry name" value="DUF5615"/>
    <property type="match status" value="1"/>
</dbReference>